<accession>A0A8U0I0J4</accession>
<name>A0A8U0I0J4_9EURY</name>
<sequence length="94" mass="10776">MSHERENRDICRYSIEGNEPLSLAVINCVSKMDDDKPEARPPLHEAIDPEALDNLFRNRRNGEVTFTYLDYEITVDGDAVTITRRLEERPVGAD</sequence>
<organism evidence="2 3">
    <name type="scientific">Halorussus limi</name>
    <dbReference type="NCBI Taxonomy" id="2938695"/>
    <lineage>
        <taxon>Archaea</taxon>
        <taxon>Methanobacteriati</taxon>
        <taxon>Methanobacteriota</taxon>
        <taxon>Stenosarchaea group</taxon>
        <taxon>Halobacteria</taxon>
        <taxon>Halobacteriales</taxon>
        <taxon>Haladaptataceae</taxon>
        <taxon>Halorussus</taxon>
    </lineage>
</organism>
<evidence type="ECO:0000259" key="1">
    <source>
        <dbReference type="Pfam" id="PF18545"/>
    </source>
</evidence>
<geneLocation type="plasmid" evidence="2 3">
    <name>unnamed2</name>
</geneLocation>
<evidence type="ECO:0000313" key="3">
    <source>
        <dbReference type="Proteomes" id="UP000830729"/>
    </source>
</evidence>
<dbReference type="KEGG" id="halx:M0R89_20735"/>
<dbReference type="Proteomes" id="UP000830729">
    <property type="component" value="Plasmid unnamed2"/>
</dbReference>
<feature type="domain" description="Halobacterial output" evidence="1">
    <location>
        <begin position="18"/>
        <end position="83"/>
    </location>
</feature>
<keyword evidence="3" id="KW-1185">Reference proteome</keyword>
<dbReference type="RefSeq" id="WP_248652928.1">
    <property type="nucleotide sequence ID" value="NZ_CP096661.1"/>
</dbReference>
<evidence type="ECO:0000313" key="2">
    <source>
        <dbReference type="EMBL" id="UPV76895.1"/>
    </source>
</evidence>
<reference evidence="2 3" key="1">
    <citation type="submission" date="2022-04" db="EMBL/GenBank/DDBJ databases">
        <title>Diverse halophilic archaea isolated from saline environments.</title>
        <authorList>
            <person name="Cui H.-L."/>
        </authorList>
    </citation>
    <scope>NUCLEOTIDE SEQUENCE [LARGE SCALE GENOMIC DNA]</scope>
    <source>
        <strain evidence="2 3">XZYJT49</strain>
        <plasmid evidence="2 3">unnamed2</plasmid>
    </source>
</reference>
<dbReference type="Pfam" id="PF18545">
    <property type="entry name" value="HalOD1"/>
    <property type="match status" value="1"/>
</dbReference>
<proteinExistence type="predicted"/>
<dbReference type="AlphaFoldDB" id="A0A8U0I0J4"/>
<keyword evidence="2" id="KW-0614">Plasmid</keyword>
<dbReference type="InterPro" id="IPR040624">
    <property type="entry name" value="HalOD1"/>
</dbReference>
<gene>
    <name evidence="2" type="ORF">M0R89_20735</name>
</gene>
<protein>
    <recommendedName>
        <fullName evidence="1">Halobacterial output domain-containing protein</fullName>
    </recommendedName>
</protein>
<dbReference type="EMBL" id="CP096661">
    <property type="protein sequence ID" value="UPV76895.1"/>
    <property type="molecule type" value="Genomic_DNA"/>
</dbReference>
<dbReference type="GeneID" id="72187680"/>